<evidence type="ECO:0008006" key="4">
    <source>
        <dbReference type="Google" id="ProtNLM"/>
    </source>
</evidence>
<proteinExistence type="predicted"/>
<keyword evidence="1" id="KW-0472">Membrane</keyword>
<dbReference type="InterPro" id="IPR027981">
    <property type="entry name" value="DUF4446"/>
</dbReference>
<feature type="transmembrane region" description="Helical" evidence="1">
    <location>
        <begin position="20"/>
        <end position="42"/>
    </location>
</feature>
<keyword evidence="1" id="KW-1133">Transmembrane helix</keyword>
<gene>
    <name evidence="2" type="ORF">B5M47_00680</name>
</gene>
<keyword evidence="1" id="KW-0812">Transmembrane</keyword>
<reference evidence="3" key="1">
    <citation type="submission" date="2017-03" db="EMBL/GenBank/DDBJ databases">
        <title>Novel pathways for hydrocarbon cycling and metabolic interdependencies in hydrothermal sediment communities.</title>
        <authorList>
            <person name="Dombrowski N."/>
            <person name="Seitz K."/>
            <person name="Teske A."/>
            <person name="Baker B."/>
        </authorList>
    </citation>
    <scope>NUCLEOTIDE SEQUENCE [LARGE SCALE GENOMIC DNA]</scope>
</reference>
<protein>
    <recommendedName>
        <fullName evidence="4">DUF4446 domain-containing protein</fullName>
    </recommendedName>
</protein>
<organism evidence="2 3">
    <name type="scientific">candidate division CPR3 bacterium 4484_211</name>
    <dbReference type="NCBI Taxonomy" id="1968527"/>
    <lineage>
        <taxon>Bacteria</taxon>
        <taxon>Bacteria division CPR3</taxon>
    </lineage>
</organism>
<accession>A0A1W9NZR9</accession>
<name>A0A1W9NZR9_UNCC3</name>
<evidence type="ECO:0000313" key="3">
    <source>
        <dbReference type="Proteomes" id="UP000192520"/>
    </source>
</evidence>
<sequence>MGGLNSVINYLTDISSTALITAGGLVLVFLFLWLVLLSFWVVKSRLLIRRVFGSTTGDDLKDILQEHISRVGVVQIKLNDLESAVKKMQKDSLKHVQKIGVVRFNPFQDTGGDQSFVIALLDAENNGVVISSLHGRERTRIYTKVVAGGKPSGYEFSQEEKEAIDKAQKAKADG</sequence>
<dbReference type="EMBL" id="MZGJ01000003">
    <property type="protein sequence ID" value="OQX51502.1"/>
    <property type="molecule type" value="Genomic_DNA"/>
</dbReference>
<dbReference type="Proteomes" id="UP000192520">
    <property type="component" value="Unassembled WGS sequence"/>
</dbReference>
<dbReference type="Pfam" id="PF14584">
    <property type="entry name" value="DUF4446"/>
    <property type="match status" value="1"/>
</dbReference>
<evidence type="ECO:0000256" key="1">
    <source>
        <dbReference type="SAM" id="Phobius"/>
    </source>
</evidence>
<comment type="caution">
    <text evidence="2">The sequence shown here is derived from an EMBL/GenBank/DDBJ whole genome shotgun (WGS) entry which is preliminary data.</text>
</comment>
<evidence type="ECO:0000313" key="2">
    <source>
        <dbReference type="EMBL" id="OQX51502.1"/>
    </source>
</evidence>
<dbReference type="STRING" id="1968527.B5M47_00680"/>
<dbReference type="AlphaFoldDB" id="A0A1W9NZR9"/>